<dbReference type="Gene3D" id="3.40.50.2000">
    <property type="entry name" value="Glycogen Phosphorylase B"/>
    <property type="match status" value="2"/>
</dbReference>
<evidence type="ECO:0000313" key="3">
    <source>
        <dbReference type="EMBL" id="PKY89538.1"/>
    </source>
</evidence>
<comment type="caution">
    <text evidence="3">The sequence shown here is derived from an EMBL/GenBank/DDBJ whole genome shotgun (WGS) entry which is preliminary data.</text>
</comment>
<accession>A0A2I1K1N5</accession>
<sequence>MRINMIAHGQNVKGQGVGSAYFELVKLLETHAADQIQLSFNHAKNCDFNHIHTIHPYCYYQMAMSKIPSCMHVHFLPETVEGSIKIPKFAQGVFYDYFMKMYRSANELIVVNPIFIEPLTRYDIDPEHITYIPNVVATKDFYPIDRSKLEATYALYDINPDVFTAISVGQVQTRKGVIDFIEIAKQMPDIQFVWAGGFSFGKITDGYEALKQAIETAPNNVKFVGIVEREQMNALYNICDVFLSTSYNELFPMAILEAINAGLPLIIRNLDLYQQIYFANYLRADTLEEYQTHLNTLKTSKTAYLSAQAVSQKIATDYSETQVLQQWLNYYHGFMERWVK</sequence>
<evidence type="ECO:0000259" key="2">
    <source>
        <dbReference type="Pfam" id="PF00534"/>
    </source>
</evidence>
<organism evidence="3 4">
    <name type="scientific">Falseniella ignava</name>
    <dbReference type="NCBI Taxonomy" id="137730"/>
    <lineage>
        <taxon>Bacteria</taxon>
        <taxon>Bacillati</taxon>
        <taxon>Bacillota</taxon>
        <taxon>Bacilli</taxon>
        <taxon>Lactobacillales</taxon>
        <taxon>Aerococcaceae</taxon>
        <taxon>Falseniella</taxon>
    </lineage>
</organism>
<dbReference type="GO" id="GO:0016757">
    <property type="term" value="F:glycosyltransferase activity"/>
    <property type="evidence" value="ECO:0007669"/>
    <property type="project" value="InterPro"/>
</dbReference>
<dbReference type="AlphaFoldDB" id="A0A2I1K1N5"/>
<dbReference type="RefSeq" id="WP_101954169.1">
    <property type="nucleotide sequence ID" value="NZ_PKHE01000007.1"/>
</dbReference>
<dbReference type="EMBL" id="PKHE01000007">
    <property type="protein sequence ID" value="PKY89538.1"/>
    <property type="molecule type" value="Genomic_DNA"/>
</dbReference>
<evidence type="ECO:0000313" key="4">
    <source>
        <dbReference type="Proteomes" id="UP000234384"/>
    </source>
</evidence>
<gene>
    <name evidence="3" type="ORF">CYJ57_04025</name>
</gene>
<dbReference type="Pfam" id="PF00534">
    <property type="entry name" value="Glycos_transf_1"/>
    <property type="match status" value="1"/>
</dbReference>
<reference evidence="3 4" key="1">
    <citation type="submission" date="2017-12" db="EMBL/GenBank/DDBJ databases">
        <title>Phylogenetic diversity of female urinary microbiome.</title>
        <authorList>
            <person name="Thomas-White K."/>
            <person name="Wolfe A.J."/>
        </authorList>
    </citation>
    <scope>NUCLEOTIDE SEQUENCE [LARGE SCALE GENOMIC DNA]</scope>
    <source>
        <strain evidence="3 4">UMB0898</strain>
    </source>
</reference>
<dbReference type="InterPro" id="IPR001296">
    <property type="entry name" value="Glyco_trans_1"/>
</dbReference>
<dbReference type="PANTHER" id="PTHR46401:SF2">
    <property type="entry name" value="GLYCOSYLTRANSFERASE WBBK-RELATED"/>
    <property type="match status" value="1"/>
</dbReference>
<feature type="domain" description="Glycosyl transferase family 1" evidence="2">
    <location>
        <begin position="158"/>
        <end position="270"/>
    </location>
</feature>
<dbReference type="CDD" id="cd03801">
    <property type="entry name" value="GT4_PimA-like"/>
    <property type="match status" value="1"/>
</dbReference>
<protein>
    <recommendedName>
        <fullName evidence="2">Glycosyl transferase family 1 domain-containing protein</fullName>
    </recommendedName>
</protein>
<dbReference type="Proteomes" id="UP000234384">
    <property type="component" value="Unassembled WGS sequence"/>
</dbReference>
<dbReference type="PANTHER" id="PTHR46401">
    <property type="entry name" value="GLYCOSYLTRANSFERASE WBBK-RELATED"/>
    <property type="match status" value="1"/>
</dbReference>
<evidence type="ECO:0000256" key="1">
    <source>
        <dbReference type="ARBA" id="ARBA00022679"/>
    </source>
</evidence>
<name>A0A2I1K1N5_9LACT</name>
<keyword evidence="1" id="KW-0808">Transferase</keyword>
<dbReference type="OrthoDB" id="9802525at2"/>
<proteinExistence type="predicted"/>
<dbReference type="SUPFAM" id="SSF53756">
    <property type="entry name" value="UDP-Glycosyltransferase/glycogen phosphorylase"/>
    <property type="match status" value="1"/>
</dbReference>